<feature type="domain" description="IspG TIM-barrel" evidence="7">
    <location>
        <begin position="1"/>
        <end position="260"/>
    </location>
</feature>
<dbReference type="Pfam" id="PF04551">
    <property type="entry name" value="GcpE"/>
    <property type="match status" value="1"/>
</dbReference>
<evidence type="ECO:0000313" key="9">
    <source>
        <dbReference type="EMBL" id="UTO55970.1"/>
    </source>
</evidence>
<keyword evidence="3 9" id="KW-0560">Oxidoreductase</keyword>
<evidence type="ECO:0000313" key="10">
    <source>
        <dbReference type="EMBL" id="UTO56886.1"/>
    </source>
</evidence>
<evidence type="ECO:0000259" key="8">
    <source>
        <dbReference type="Pfam" id="PF26540"/>
    </source>
</evidence>
<evidence type="ECO:0000256" key="2">
    <source>
        <dbReference type="ARBA" id="ARBA00022723"/>
    </source>
</evidence>
<dbReference type="GO" id="GO:0046429">
    <property type="term" value="F:4-hydroxy-3-methylbut-2-en-1-yl diphosphate synthase activity (ferredoxin)"/>
    <property type="evidence" value="ECO:0007669"/>
    <property type="project" value="UniProtKB-EC"/>
</dbReference>
<reference evidence="9" key="1">
    <citation type="journal article" date="2022" name="Microorganisms">
        <title>Assembly and Comparison of Ca. Neoehrlichia mikurensis Genomes.</title>
        <authorList>
            <person name="Azagi T."/>
            <person name="Dirks R.P."/>
            <person name="Yebra-Pimentel E.S."/>
            <person name="Schaap P.J."/>
            <person name="Koehorst J.J."/>
            <person name="Esser H.J."/>
            <person name="Sprong H."/>
        </authorList>
    </citation>
    <scope>NUCLEOTIDE SEQUENCE</scope>
    <source>
        <strain evidence="10">18-2804</strain>
        <strain evidence="9">18-2837</strain>
    </source>
</reference>
<evidence type="ECO:0000259" key="7">
    <source>
        <dbReference type="Pfam" id="PF04551"/>
    </source>
</evidence>
<keyword evidence="6" id="KW-0414">Isoprene biosynthesis</keyword>
<organism evidence="9 11">
    <name type="scientific">Neoehrlichia mikurensis</name>
    <dbReference type="NCBI Taxonomy" id="89586"/>
    <lineage>
        <taxon>Bacteria</taxon>
        <taxon>Pseudomonadati</taxon>
        <taxon>Pseudomonadota</taxon>
        <taxon>Alphaproteobacteria</taxon>
        <taxon>Rickettsiales</taxon>
        <taxon>Anaplasmataceae</taxon>
        <taxon>Candidatus Neoehrlichia</taxon>
    </lineage>
</organism>
<dbReference type="Pfam" id="PF26540">
    <property type="entry name" value="GcpE_C"/>
    <property type="match status" value="1"/>
</dbReference>
<evidence type="ECO:0000313" key="11">
    <source>
        <dbReference type="Proteomes" id="UP001059822"/>
    </source>
</evidence>
<evidence type="ECO:0000256" key="1">
    <source>
        <dbReference type="ARBA" id="ARBA00022485"/>
    </source>
</evidence>
<dbReference type="GO" id="GO:0051539">
    <property type="term" value="F:4 iron, 4 sulfur cluster binding"/>
    <property type="evidence" value="ECO:0007669"/>
    <property type="project" value="UniProtKB-KW"/>
</dbReference>
<dbReference type="EMBL" id="CP089286">
    <property type="protein sequence ID" value="UTO55970.1"/>
    <property type="molecule type" value="Genomic_DNA"/>
</dbReference>
<dbReference type="GO" id="GO:0046872">
    <property type="term" value="F:metal ion binding"/>
    <property type="evidence" value="ECO:0007669"/>
    <property type="project" value="UniProtKB-KW"/>
</dbReference>
<dbReference type="PIRSF" id="PIRSF004640">
    <property type="entry name" value="IspG"/>
    <property type="match status" value="1"/>
</dbReference>
<dbReference type="PANTHER" id="PTHR30454:SF0">
    <property type="entry name" value="4-HYDROXY-3-METHYLBUT-2-EN-1-YL DIPHOSPHATE SYNTHASE (FERREDOXIN), CHLOROPLASTIC"/>
    <property type="match status" value="1"/>
</dbReference>
<gene>
    <name evidence="9" type="primary">ispG</name>
    <name evidence="9" type="synonym">gcpE</name>
    <name evidence="10" type="ORF">LUA81_04090</name>
    <name evidence="9" type="ORF">LUA82_04125</name>
</gene>
<dbReference type="Proteomes" id="UP001059985">
    <property type="component" value="Chromosome"/>
</dbReference>
<dbReference type="FunFam" id="3.30.413.10:FF:000012">
    <property type="entry name" value="4-hydroxy-3-methylbut-2-en-1-yl diphosphate synthase (flavodoxin)"/>
    <property type="match status" value="1"/>
</dbReference>
<dbReference type="EC" id="1.17.7.1" evidence="9"/>
<keyword evidence="2" id="KW-0479">Metal-binding</keyword>
<keyword evidence="12" id="KW-1185">Reference proteome</keyword>
<dbReference type="InterPro" id="IPR058578">
    <property type="entry name" value="IspG_TIM"/>
</dbReference>
<accession>A0A9Q9F457</accession>
<evidence type="ECO:0000313" key="12">
    <source>
        <dbReference type="Proteomes" id="UP001059985"/>
    </source>
</evidence>
<protein>
    <submittedName>
        <fullName evidence="9">Flavodoxin-dependent (E)-4-hydroxy-3-methylbut-2-enyl-diphosphate synthase</fullName>
        <ecNumber evidence="9">1.17.7.1</ecNumber>
    </submittedName>
</protein>
<dbReference type="NCBIfam" id="TIGR00612">
    <property type="entry name" value="ispG_gcpE"/>
    <property type="match status" value="1"/>
</dbReference>
<keyword evidence="1" id="KW-0004">4Fe-4S</keyword>
<evidence type="ECO:0000256" key="6">
    <source>
        <dbReference type="ARBA" id="ARBA00023229"/>
    </source>
</evidence>
<keyword evidence="4" id="KW-0408">Iron</keyword>
<feature type="domain" description="IspG C-terminal" evidence="8">
    <location>
        <begin position="275"/>
        <end position="377"/>
    </location>
</feature>
<proteinExistence type="predicted"/>
<dbReference type="RefSeq" id="WP_218213794.1">
    <property type="nucleotide sequence ID" value="NZ_CP054597.1"/>
</dbReference>
<dbReference type="GO" id="GO:0019288">
    <property type="term" value="P:isopentenyl diphosphate biosynthetic process, methylerythritol 4-phosphate pathway"/>
    <property type="evidence" value="ECO:0007669"/>
    <property type="project" value="TreeGrafter"/>
</dbReference>
<dbReference type="Proteomes" id="UP001059822">
    <property type="component" value="Chromosome"/>
</dbReference>
<dbReference type="NCBIfam" id="NF001540">
    <property type="entry name" value="PRK00366.1"/>
    <property type="match status" value="1"/>
</dbReference>
<evidence type="ECO:0000256" key="4">
    <source>
        <dbReference type="ARBA" id="ARBA00023004"/>
    </source>
</evidence>
<dbReference type="AlphaFoldDB" id="A0A9Q9F457"/>
<dbReference type="EMBL" id="CP089285">
    <property type="protein sequence ID" value="UTO56886.1"/>
    <property type="molecule type" value="Genomic_DNA"/>
</dbReference>
<evidence type="ECO:0000256" key="5">
    <source>
        <dbReference type="ARBA" id="ARBA00023014"/>
    </source>
</evidence>
<name>A0A9Q9F457_9RICK</name>
<dbReference type="GO" id="GO:0016114">
    <property type="term" value="P:terpenoid biosynthetic process"/>
    <property type="evidence" value="ECO:0007669"/>
    <property type="project" value="InterPro"/>
</dbReference>
<dbReference type="PANTHER" id="PTHR30454">
    <property type="entry name" value="4-HYDROXY-3-METHYLBUT-2-EN-1-YL DIPHOSPHATE SYNTHASE"/>
    <property type="match status" value="1"/>
</dbReference>
<sequence length="385" mass="41831">MGGNNPIVVQSMALGGSDDANNAQEVIELAKAGSELVRVAINSDKAMRSIPYIRDQLVKNNFDSKMIVGCGQYEVARLLRCYPDCASALGKIRINPGNIGFGDKRDKNFEQVIEYAIKYNIPVRIGVNWGSLDKYLIAELMDKNAALSSPKPDYVVLRKALIISSLSSAQHAENIGLPANKIVISCKVSNIKDLIYIYTALSQLSNYALHLGLTEAGSGLKGIVSSVAGISPLLLKGIGDTIRVSLTSSRESRINEVKVCQEILQSLGLRYFSPQITSCPGCNRTNPVNFHTLVTQVNNYVSERITTWKVNNPGIEHMTVAVMGCVVNGPGESKHANLGISLPGDGEKAVAVVYEDGKKLCTLQGDDIFCQFKDIIESYIARNYN</sequence>
<dbReference type="InterPro" id="IPR016425">
    <property type="entry name" value="IspG_bac"/>
</dbReference>
<keyword evidence="5" id="KW-0411">Iron-sulfur</keyword>
<dbReference type="InterPro" id="IPR058579">
    <property type="entry name" value="IspG_C"/>
</dbReference>
<dbReference type="InterPro" id="IPR004588">
    <property type="entry name" value="IspG_bac-typ"/>
</dbReference>
<evidence type="ECO:0000256" key="3">
    <source>
        <dbReference type="ARBA" id="ARBA00023002"/>
    </source>
</evidence>